<dbReference type="Gene3D" id="2.20.28.30">
    <property type="entry name" value="RNA polymerase ii, chain L"/>
    <property type="match status" value="1"/>
</dbReference>
<reference evidence="2" key="1">
    <citation type="journal article" date="2019" name="Int. J. Syst. Evol. Microbiol.">
        <title>The Global Catalogue of Microorganisms (GCM) 10K type strain sequencing project: providing services to taxonomists for standard genome sequencing and annotation.</title>
        <authorList>
            <consortium name="The Broad Institute Genomics Platform"/>
            <consortium name="The Broad Institute Genome Sequencing Center for Infectious Disease"/>
            <person name="Wu L."/>
            <person name="Ma J."/>
        </authorList>
    </citation>
    <scope>NUCLEOTIDE SEQUENCE [LARGE SCALE GENOMIC DNA]</scope>
    <source>
        <strain evidence="2">CGMCC 1.13574</strain>
    </source>
</reference>
<comment type="caution">
    <text evidence="1">The sequence shown here is derived from an EMBL/GenBank/DDBJ whole genome shotgun (WGS) entry which is preliminary data.</text>
</comment>
<evidence type="ECO:0000313" key="1">
    <source>
        <dbReference type="EMBL" id="MFD2168795.1"/>
    </source>
</evidence>
<protein>
    <submittedName>
        <fullName evidence="1">Uncharacterized protein</fullName>
    </submittedName>
</protein>
<organism evidence="1 2">
    <name type="scientific">Tumebacillus lipolyticus</name>
    <dbReference type="NCBI Taxonomy" id="1280370"/>
    <lineage>
        <taxon>Bacteria</taxon>
        <taxon>Bacillati</taxon>
        <taxon>Bacillota</taxon>
        <taxon>Bacilli</taxon>
        <taxon>Bacillales</taxon>
        <taxon>Alicyclobacillaceae</taxon>
        <taxon>Tumebacillus</taxon>
    </lineage>
</organism>
<evidence type="ECO:0000313" key="2">
    <source>
        <dbReference type="Proteomes" id="UP001597343"/>
    </source>
</evidence>
<dbReference type="RefSeq" id="WP_386043830.1">
    <property type="nucleotide sequence ID" value="NZ_JBHUIO010000002.1"/>
</dbReference>
<dbReference type="EMBL" id="JBHUIO010000002">
    <property type="protein sequence ID" value="MFD2168795.1"/>
    <property type="molecule type" value="Genomic_DNA"/>
</dbReference>
<gene>
    <name evidence="1" type="ORF">ACFSOY_02025</name>
</gene>
<name>A0ABW4ZT73_9BACL</name>
<proteinExistence type="predicted"/>
<dbReference type="Proteomes" id="UP001597343">
    <property type="component" value="Unassembled WGS sequence"/>
</dbReference>
<keyword evidence="2" id="KW-1185">Reference proteome</keyword>
<dbReference type="SUPFAM" id="SSF57783">
    <property type="entry name" value="Zinc beta-ribbon"/>
    <property type="match status" value="1"/>
</dbReference>
<sequence length="80" mass="9113">MEAMEMFECPSCGREVKPDELHEERGIQKASCTSCGAKFSRTYALYEGEWVFGLWRSQETGRVACSYYKTAFGTDAFDCE</sequence>
<accession>A0ABW4ZT73</accession>